<dbReference type="PANTHER" id="PTHR38435:SF2">
    <property type="entry name" value="DUF871 DOMAIN-CONTAINING PROTEIN"/>
    <property type="match status" value="1"/>
</dbReference>
<comment type="caution">
    <text evidence="3">The sequence shown here is derived from an EMBL/GenBank/DDBJ whole genome shotgun (WGS) entry which is preliminary data.</text>
</comment>
<dbReference type="Pfam" id="PF19200">
    <property type="entry name" value="MupG_N"/>
    <property type="match status" value="1"/>
</dbReference>
<organism evidence="3 4">
    <name type="scientific">Lactobacillus amylovorus subsp. animalium DSM 16698</name>
    <dbReference type="NCBI Taxonomy" id="695563"/>
    <lineage>
        <taxon>Bacteria</taxon>
        <taxon>Bacillati</taxon>
        <taxon>Bacillota</taxon>
        <taxon>Bacilli</taxon>
        <taxon>Lactobacillales</taxon>
        <taxon>Lactobacillaceae</taxon>
        <taxon>Lactobacillus</taxon>
        <taxon>Lactobacillus amylovorus subsp. animalium</taxon>
    </lineage>
</organism>
<evidence type="ECO:0000313" key="4">
    <source>
        <dbReference type="Proteomes" id="UP000051529"/>
    </source>
</evidence>
<dbReference type="Gene3D" id="2.40.100.10">
    <property type="entry name" value="Cyclophilin-like"/>
    <property type="match status" value="1"/>
</dbReference>
<gene>
    <name evidence="3" type="ORF">IV44_GL000833</name>
</gene>
<reference evidence="3 4" key="1">
    <citation type="journal article" date="2015" name="Genome Announc.">
        <title>Expanding the biotechnology potential of lactobacilli through comparative genomics of 213 strains and associated genera.</title>
        <authorList>
            <person name="Sun Z."/>
            <person name="Harris H.M."/>
            <person name="McCann A."/>
            <person name="Guo C."/>
            <person name="Argimon S."/>
            <person name="Zhang W."/>
            <person name="Yang X."/>
            <person name="Jeffery I.B."/>
            <person name="Cooney J.C."/>
            <person name="Kagawa T.F."/>
            <person name="Liu W."/>
            <person name="Song Y."/>
            <person name="Salvetti E."/>
            <person name="Wrobel A."/>
            <person name="Rasinkangas P."/>
            <person name="Parkhill J."/>
            <person name="Rea M.C."/>
            <person name="O'Sullivan O."/>
            <person name="Ritari J."/>
            <person name="Douillard F.P."/>
            <person name="Paul Ross R."/>
            <person name="Yang R."/>
            <person name="Briner A.E."/>
            <person name="Felis G.E."/>
            <person name="de Vos W.M."/>
            <person name="Barrangou R."/>
            <person name="Klaenhammer T.R."/>
            <person name="Caufield P.W."/>
            <person name="Cui Y."/>
            <person name="Zhang H."/>
            <person name="O'Toole P.W."/>
        </authorList>
    </citation>
    <scope>NUCLEOTIDE SEQUENCE [LARGE SCALE GENOMIC DNA]</scope>
    <source>
        <strain evidence="3 4">DSM 16698</strain>
    </source>
</reference>
<dbReference type="PATRIC" id="fig|695563.3.peg.884"/>
<dbReference type="SUPFAM" id="SSF50891">
    <property type="entry name" value="Cyclophilin-like"/>
    <property type="match status" value="1"/>
</dbReference>
<evidence type="ECO:0008006" key="5">
    <source>
        <dbReference type="Google" id="ProtNLM"/>
    </source>
</evidence>
<proteinExistence type="predicted"/>
<dbReference type="AlphaFoldDB" id="A0A0R2KK75"/>
<evidence type="ECO:0000313" key="3">
    <source>
        <dbReference type="EMBL" id="KRN89659.1"/>
    </source>
</evidence>
<dbReference type="Gene3D" id="3.20.20.70">
    <property type="entry name" value="Aldolase class I"/>
    <property type="match status" value="1"/>
</dbReference>
<feature type="domain" description="6-phospho-N-acetylmuramidase N-terminal" evidence="2">
    <location>
        <begin position="2"/>
        <end position="123"/>
    </location>
</feature>
<dbReference type="InterPro" id="IPR017853">
    <property type="entry name" value="GH"/>
</dbReference>
<dbReference type="InterPro" id="IPR013785">
    <property type="entry name" value="Aldolase_TIM"/>
</dbReference>
<feature type="domain" description="6-phospho-N-acetylmuramidase C-terminal" evidence="1">
    <location>
        <begin position="140"/>
        <end position="236"/>
    </location>
</feature>
<dbReference type="InterPro" id="IPR043797">
    <property type="entry name" value="MupG_N"/>
</dbReference>
<dbReference type="InterPro" id="IPR029000">
    <property type="entry name" value="Cyclophilin-like_dom_sf"/>
</dbReference>
<evidence type="ECO:0000259" key="1">
    <source>
        <dbReference type="Pfam" id="PF05913"/>
    </source>
</evidence>
<dbReference type="InterPro" id="IPR043894">
    <property type="entry name" value="MupG_C"/>
</dbReference>
<dbReference type="Proteomes" id="UP000051529">
    <property type="component" value="Unassembled WGS sequence"/>
</dbReference>
<name>A0A0R2KK75_LACAM</name>
<dbReference type="SUPFAM" id="SSF51445">
    <property type="entry name" value="(Trans)glycosidases"/>
    <property type="match status" value="1"/>
</dbReference>
<accession>A0A0R2KK75</accession>
<dbReference type="InterPro" id="IPR008589">
    <property type="entry name" value="MupG"/>
</dbReference>
<evidence type="ECO:0000259" key="2">
    <source>
        <dbReference type="Pfam" id="PF19200"/>
    </source>
</evidence>
<dbReference type="EMBL" id="JQBQ01000028">
    <property type="protein sequence ID" value="KRN89659.1"/>
    <property type="molecule type" value="Genomic_DNA"/>
</dbReference>
<dbReference type="PANTHER" id="PTHR38435">
    <property type="match status" value="1"/>
</dbReference>
<dbReference type="Pfam" id="PF05913">
    <property type="entry name" value="MupG_C"/>
    <property type="match status" value="1"/>
</dbReference>
<protein>
    <recommendedName>
        <fullName evidence="5">Outer surface protein</fullName>
    </recommendedName>
</protein>
<sequence length="238" mass="26848">MIFLNASVVTPEYLSEARAAGVDFSEDKVALIYNFYPHTDTGMAWSDLLRRNRALKGEGLNTGVFVAGDVLKRFPMYEGLPTVEKHRGMNPYVAAVQLIHEAGVDNVFIGDSQASVQSLKYITEYQQKHVMCIPCQLLTEYEYLYNEEIGVRADQPEKLVRLLVARKPGVAVQHTLDRRRGSIVMQNRLAQRYSGEVYLIKKNLPFEARSNVIGFVSPEYVDLLDQIDAGVKVKFVGE</sequence>